<evidence type="ECO:0000259" key="1">
    <source>
        <dbReference type="Pfam" id="PF12697"/>
    </source>
</evidence>
<keyword evidence="2" id="KW-0378">Hydrolase</keyword>
<dbReference type="PANTHER" id="PTHR37017:SF11">
    <property type="entry name" value="ESTERASE_LIPASE_THIOESTERASE DOMAIN-CONTAINING PROTEIN"/>
    <property type="match status" value="1"/>
</dbReference>
<dbReference type="KEGG" id="rrd:RradSPS_0441"/>
<dbReference type="EMBL" id="CP007514">
    <property type="protein sequence ID" value="AHY45724.1"/>
    <property type="molecule type" value="Genomic_DNA"/>
</dbReference>
<proteinExistence type="predicted"/>
<dbReference type="InterPro" id="IPR029058">
    <property type="entry name" value="AB_hydrolase_fold"/>
</dbReference>
<dbReference type="AlphaFoldDB" id="A0A023X0Y2"/>
<evidence type="ECO:0000313" key="2">
    <source>
        <dbReference type="EMBL" id="AHY45724.1"/>
    </source>
</evidence>
<dbReference type="PATRIC" id="fig|42256.3.peg.449"/>
<reference evidence="2 4" key="1">
    <citation type="submission" date="2014-03" db="EMBL/GenBank/DDBJ databases">
        <title>Complete genome sequence of the Radio-Resistant Rubrobacter radiotolerans RSPS-4.</title>
        <authorList>
            <person name="Egas C.C."/>
            <person name="Barroso C.C."/>
            <person name="Froufe H.J.C."/>
            <person name="Pacheco J.J."/>
            <person name="Albuquerque L.L."/>
            <person name="da Costa M.M.S."/>
        </authorList>
    </citation>
    <scope>NUCLEOTIDE SEQUENCE [LARGE SCALE GENOMIC DNA]</scope>
    <source>
        <strain evidence="2 4">RSPS-4</strain>
    </source>
</reference>
<evidence type="ECO:0000313" key="3">
    <source>
        <dbReference type="EMBL" id="MDX5893140.1"/>
    </source>
</evidence>
<dbReference type="SUPFAM" id="SSF53474">
    <property type="entry name" value="alpha/beta-Hydrolases"/>
    <property type="match status" value="1"/>
</dbReference>
<dbReference type="Gene3D" id="3.40.50.1820">
    <property type="entry name" value="alpha/beta hydrolase"/>
    <property type="match status" value="1"/>
</dbReference>
<dbReference type="EMBL" id="JAWXXX010000001">
    <property type="protein sequence ID" value="MDX5893140.1"/>
    <property type="molecule type" value="Genomic_DNA"/>
</dbReference>
<dbReference type="Pfam" id="PF12697">
    <property type="entry name" value="Abhydrolase_6"/>
    <property type="match status" value="1"/>
</dbReference>
<dbReference type="eggNOG" id="COG0596">
    <property type="taxonomic scope" value="Bacteria"/>
</dbReference>
<dbReference type="InterPro" id="IPR052897">
    <property type="entry name" value="Sec-Metab_Biosynth_Hydrolase"/>
</dbReference>
<dbReference type="InterPro" id="IPR000073">
    <property type="entry name" value="AB_hydrolase_1"/>
</dbReference>
<protein>
    <submittedName>
        <fullName evidence="3">Alpha/beta fold hydrolase</fullName>
    </submittedName>
    <submittedName>
        <fullName evidence="2">Alpha/beta hydrolase family</fullName>
    </submittedName>
</protein>
<organism evidence="2 4">
    <name type="scientific">Rubrobacter radiotolerans</name>
    <name type="common">Arthrobacter radiotolerans</name>
    <dbReference type="NCBI Taxonomy" id="42256"/>
    <lineage>
        <taxon>Bacteria</taxon>
        <taxon>Bacillati</taxon>
        <taxon>Actinomycetota</taxon>
        <taxon>Rubrobacteria</taxon>
        <taxon>Rubrobacterales</taxon>
        <taxon>Rubrobacteraceae</taxon>
        <taxon>Rubrobacter</taxon>
    </lineage>
</organism>
<dbReference type="PANTHER" id="PTHR37017">
    <property type="entry name" value="AB HYDROLASE-1 DOMAIN-CONTAINING PROTEIN-RELATED"/>
    <property type="match status" value="1"/>
</dbReference>
<dbReference type="GO" id="GO:0016787">
    <property type="term" value="F:hydrolase activity"/>
    <property type="evidence" value="ECO:0007669"/>
    <property type="project" value="UniProtKB-KW"/>
</dbReference>
<dbReference type="RefSeq" id="WP_038680393.1">
    <property type="nucleotide sequence ID" value="NZ_CP007514.1"/>
</dbReference>
<dbReference type="OrthoDB" id="3827413at2"/>
<dbReference type="STRING" id="42256.RradSPS_0441"/>
<reference evidence="3" key="2">
    <citation type="submission" date="2023-11" db="EMBL/GenBank/DDBJ databases">
        <title>MicrobeMod: A computational toolkit for identifying prokaryotic methylation and restriction-modification with nanopore sequencing.</title>
        <authorList>
            <person name="Crits-Christoph A."/>
            <person name="Kang S.C."/>
            <person name="Lee H."/>
            <person name="Ostrov N."/>
        </authorList>
    </citation>
    <scope>NUCLEOTIDE SEQUENCE</scope>
    <source>
        <strain evidence="3">ATCC 51242</strain>
    </source>
</reference>
<gene>
    <name evidence="2" type="ORF">RradSPS_0441</name>
    <name evidence="3" type="ORF">SIL72_03750</name>
</gene>
<dbReference type="HOGENOM" id="CLU_046066_0_2_11"/>
<sequence>MSRFVLVHGAWHGAWCWSRLAPLLEGMGHEVVAFDLPGHGDDATDVHDVSLQAYTDRIVRELDRSEEPAVLVAHSMGGVPATQAAGARPEAVAKLVYLTAFLLREGQTLLDVAGADEEALVIPNLEFTEDQSAATVKEEVIREAFYADLSEEDFRWATERLVPQAAAPFATPVRIPEGFARVPKAYVECARDRAISLPVHLALHSSAGVGEVVTLETDHSPFLSAPEALARELDRLAR</sequence>
<dbReference type="Proteomes" id="UP001281130">
    <property type="component" value="Unassembled WGS sequence"/>
</dbReference>
<dbReference type="Proteomes" id="UP000025229">
    <property type="component" value="Chromosome"/>
</dbReference>
<name>A0A023X0Y2_RUBRA</name>
<evidence type="ECO:0000313" key="4">
    <source>
        <dbReference type="Proteomes" id="UP000025229"/>
    </source>
</evidence>
<keyword evidence="4" id="KW-1185">Reference proteome</keyword>
<accession>A0A023X0Y2</accession>
<feature type="domain" description="AB hydrolase-1" evidence="1">
    <location>
        <begin position="4"/>
        <end position="231"/>
    </location>
</feature>